<name>A0A9D4IM78_DREPO</name>
<evidence type="ECO:0000313" key="2">
    <source>
        <dbReference type="Proteomes" id="UP000828390"/>
    </source>
</evidence>
<dbReference type="AlphaFoldDB" id="A0A9D4IM78"/>
<organism evidence="1 2">
    <name type="scientific">Dreissena polymorpha</name>
    <name type="common">Zebra mussel</name>
    <name type="synonym">Mytilus polymorpha</name>
    <dbReference type="NCBI Taxonomy" id="45954"/>
    <lineage>
        <taxon>Eukaryota</taxon>
        <taxon>Metazoa</taxon>
        <taxon>Spiralia</taxon>
        <taxon>Lophotrochozoa</taxon>
        <taxon>Mollusca</taxon>
        <taxon>Bivalvia</taxon>
        <taxon>Autobranchia</taxon>
        <taxon>Heteroconchia</taxon>
        <taxon>Euheterodonta</taxon>
        <taxon>Imparidentia</taxon>
        <taxon>Neoheterodontei</taxon>
        <taxon>Myida</taxon>
        <taxon>Dreissenoidea</taxon>
        <taxon>Dreissenidae</taxon>
        <taxon>Dreissena</taxon>
    </lineage>
</organism>
<sequence length="102" mass="12129">MIIVRRWIVVSLHRQRKVGYGNFCRRLCKSSEYRHPSTRTSFPADFADSQNLEGSPSEMVIVRRWIVVSLHSLSRDGRWQRRGRGWRTFGRDTDQDFAELPY</sequence>
<reference evidence="1" key="1">
    <citation type="journal article" date="2019" name="bioRxiv">
        <title>The Genome of the Zebra Mussel, Dreissena polymorpha: A Resource for Invasive Species Research.</title>
        <authorList>
            <person name="McCartney M.A."/>
            <person name="Auch B."/>
            <person name="Kono T."/>
            <person name="Mallez S."/>
            <person name="Zhang Y."/>
            <person name="Obille A."/>
            <person name="Becker A."/>
            <person name="Abrahante J.E."/>
            <person name="Garbe J."/>
            <person name="Badalamenti J.P."/>
            <person name="Herman A."/>
            <person name="Mangelson H."/>
            <person name="Liachko I."/>
            <person name="Sullivan S."/>
            <person name="Sone E.D."/>
            <person name="Koren S."/>
            <person name="Silverstein K.A.T."/>
            <person name="Beckman K.B."/>
            <person name="Gohl D.M."/>
        </authorList>
    </citation>
    <scope>NUCLEOTIDE SEQUENCE</scope>
    <source>
        <strain evidence="1">Duluth1</strain>
        <tissue evidence="1">Whole animal</tissue>
    </source>
</reference>
<dbReference type="EMBL" id="JAIWYP010000009">
    <property type="protein sequence ID" value="KAH3778039.1"/>
    <property type="molecule type" value="Genomic_DNA"/>
</dbReference>
<keyword evidence="2" id="KW-1185">Reference proteome</keyword>
<dbReference type="Proteomes" id="UP000828390">
    <property type="component" value="Unassembled WGS sequence"/>
</dbReference>
<protein>
    <submittedName>
        <fullName evidence="1">Uncharacterized protein</fullName>
    </submittedName>
</protein>
<accession>A0A9D4IM78</accession>
<evidence type="ECO:0000313" key="1">
    <source>
        <dbReference type="EMBL" id="KAH3778039.1"/>
    </source>
</evidence>
<gene>
    <name evidence="1" type="ORF">DPMN_179492</name>
</gene>
<proteinExistence type="predicted"/>
<comment type="caution">
    <text evidence="1">The sequence shown here is derived from an EMBL/GenBank/DDBJ whole genome shotgun (WGS) entry which is preliminary data.</text>
</comment>
<reference evidence="1" key="2">
    <citation type="submission" date="2020-11" db="EMBL/GenBank/DDBJ databases">
        <authorList>
            <person name="McCartney M.A."/>
            <person name="Auch B."/>
            <person name="Kono T."/>
            <person name="Mallez S."/>
            <person name="Becker A."/>
            <person name="Gohl D.M."/>
            <person name="Silverstein K.A.T."/>
            <person name="Koren S."/>
            <person name="Bechman K.B."/>
            <person name="Herman A."/>
            <person name="Abrahante J.E."/>
            <person name="Garbe J."/>
        </authorList>
    </citation>
    <scope>NUCLEOTIDE SEQUENCE</scope>
    <source>
        <strain evidence="1">Duluth1</strain>
        <tissue evidence="1">Whole animal</tissue>
    </source>
</reference>